<protein>
    <recommendedName>
        <fullName evidence="10">Type II secretion system protein L</fullName>
        <shortName evidence="10">T2SS protein L</shortName>
    </recommendedName>
</protein>
<evidence type="ECO:0000256" key="8">
    <source>
        <dbReference type="ARBA" id="ARBA00022989"/>
    </source>
</evidence>
<dbReference type="CDD" id="cd24017">
    <property type="entry name" value="ASKHA_T2SSL_N"/>
    <property type="match status" value="1"/>
</dbReference>
<evidence type="ECO:0000313" key="15">
    <source>
        <dbReference type="Proteomes" id="UP000537130"/>
    </source>
</evidence>
<dbReference type="Pfam" id="PF12693">
    <property type="entry name" value="GspL_C"/>
    <property type="match status" value="1"/>
</dbReference>
<dbReference type="SUPFAM" id="SSF53067">
    <property type="entry name" value="Actin-like ATPase domain"/>
    <property type="match status" value="1"/>
</dbReference>
<evidence type="ECO:0000259" key="12">
    <source>
        <dbReference type="Pfam" id="PF05134"/>
    </source>
</evidence>
<evidence type="ECO:0000259" key="13">
    <source>
        <dbReference type="Pfam" id="PF12693"/>
    </source>
</evidence>
<sequence length="377" mass="41365">MSADLILALRGDNEGDWLLREDGRTTEHGRLPADLEHLRNLSRQTPVTVLVPGEDVVQFSVSLPVAGAAATAALPYQIEDRLSCDLDAVHFTHERIRANEPCRVWVVERERMADWHRFLQDSGLRVRAVMPDYALLKPGVLLSMPEHMIANLPSAAATLETALAEDWLALQSQDDTELTRLTCDDSARSKLEKLASHRRSEGINLCQGAFALHDPFKDALALMRWPAIAALLVLGLHWLWLALGAMQFGAQADQYDQAAEDLYRKTFPEARRVVNARSQMKSQLNAFEGQQTDGGLLTLLAPVAQAFSGQSDIQISQLLYQADGGSLRLTVDAANYGAIDSFSNALQGQGIAVSRGTFRQNGERVAGQLSLNREGGS</sequence>
<dbReference type="InterPro" id="IPR025691">
    <property type="entry name" value="GspL_pp_dom"/>
</dbReference>
<keyword evidence="4" id="KW-1003">Cell membrane</keyword>
<comment type="caution">
    <text evidence="14">The sequence shown here is derived from an EMBL/GenBank/DDBJ whole genome shotgun (WGS) entry which is preliminary data.</text>
</comment>
<keyword evidence="8 11" id="KW-1133">Transmembrane helix</keyword>
<proteinExistence type="inferred from homology"/>
<dbReference type="Pfam" id="PF05134">
    <property type="entry name" value="T2SSL"/>
    <property type="match status" value="1"/>
</dbReference>
<evidence type="ECO:0000256" key="7">
    <source>
        <dbReference type="ARBA" id="ARBA00022927"/>
    </source>
</evidence>
<evidence type="ECO:0000256" key="11">
    <source>
        <dbReference type="SAM" id="Phobius"/>
    </source>
</evidence>
<gene>
    <name evidence="14" type="ORF">FHR99_002340</name>
</gene>
<accession>A0A7W4W6Z9</accession>
<evidence type="ECO:0000256" key="10">
    <source>
        <dbReference type="PIRNR" id="PIRNR015761"/>
    </source>
</evidence>
<dbReference type="Gene3D" id="3.30.420.380">
    <property type="match status" value="1"/>
</dbReference>
<dbReference type="GO" id="GO:0015628">
    <property type="term" value="P:protein secretion by the type II secretion system"/>
    <property type="evidence" value="ECO:0007669"/>
    <property type="project" value="InterPro"/>
</dbReference>
<keyword evidence="15" id="KW-1185">Reference proteome</keyword>
<feature type="domain" description="GspL cytoplasmic actin-ATPase-like" evidence="12">
    <location>
        <begin position="14"/>
        <end position="136"/>
    </location>
</feature>
<evidence type="ECO:0000256" key="3">
    <source>
        <dbReference type="ARBA" id="ARBA00022448"/>
    </source>
</evidence>
<keyword evidence="9 11" id="KW-0472">Membrane</keyword>
<reference evidence="14 15" key="1">
    <citation type="submission" date="2020-08" db="EMBL/GenBank/DDBJ databases">
        <title>Genomic Encyclopedia of Type Strains, Phase III (KMG-III): the genomes of soil and plant-associated and newly described type strains.</title>
        <authorList>
            <person name="Whitman W."/>
        </authorList>
    </citation>
    <scope>NUCLEOTIDE SEQUENCE [LARGE SCALE GENOMIC DNA]</scope>
    <source>
        <strain evidence="14 15">CECT 8654</strain>
    </source>
</reference>
<comment type="subcellular location">
    <subcellularLocation>
        <location evidence="1">Cell inner membrane</location>
        <topology evidence="1">Single-pass membrane protein</topology>
    </subcellularLocation>
</comment>
<dbReference type="GO" id="GO:0009276">
    <property type="term" value="C:Gram-negative-bacterium-type cell wall"/>
    <property type="evidence" value="ECO:0007669"/>
    <property type="project" value="InterPro"/>
</dbReference>
<evidence type="ECO:0000256" key="6">
    <source>
        <dbReference type="ARBA" id="ARBA00022692"/>
    </source>
</evidence>
<feature type="transmembrane region" description="Helical" evidence="11">
    <location>
        <begin position="225"/>
        <end position="243"/>
    </location>
</feature>
<keyword evidence="5" id="KW-0997">Cell inner membrane</keyword>
<keyword evidence="3 10" id="KW-0813">Transport</keyword>
<dbReference type="InterPro" id="IPR043129">
    <property type="entry name" value="ATPase_NBD"/>
</dbReference>
<dbReference type="GO" id="GO:0015627">
    <property type="term" value="C:type II protein secretion system complex"/>
    <property type="evidence" value="ECO:0007669"/>
    <property type="project" value="InterPro"/>
</dbReference>
<evidence type="ECO:0000256" key="2">
    <source>
        <dbReference type="ARBA" id="ARBA00005318"/>
    </source>
</evidence>
<dbReference type="GO" id="GO:0005886">
    <property type="term" value="C:plasma membrane"/>
    <property type="evidence" value="ECO:0007669"/>
    <property type="project" value="UniProtKB-SubCell"/>
</dbReference>
<name>A0A7W4W6Z9_9GAMM</name>
<organism evidence="14 15">
    <name type="scientific">Litorivivens lipolytica</name>
    <dbReference type="NCBI Taxonomy" id="1524264"/>
    <lineage>
        <taxon>Bacteria</taxon>
        <taxon>Pseudomonadati</taxon>
        <taxon>Pseudomonadota</taxon>
        <taxon>Gammaproteobacteria</taxon>
        <taxon>Litorivivens</taxon>
    </lineage>
</organism>
<dbReference type="RefSeq" id="WP_183410840.1">
    <property type="nucleotide sequence ID" value="NZ_JACHWY010000002.1"/>
</dbReference>
<dbReference type="PIRSF" id="PIRSF015761">
    <property type="entry name" value="Protein_L"/>
    <property type="match status" value="1"/>
</dbReference>
<dbReference type="EMBL" id="JACHWY010000002">
    <property type="protein sequence ID" value="MBB3048074.1"/>
    <property type="molecule type" value="Genomic_DNA"/>
</dbReference>
<dbReference type="NCBIfam" id="TIGR01709">
    <property type="entry name" value="typeII_sec_gspL"/>
    <property type="match status" value="1"/>
</dbReference>
<keyword evidence="6 11" id="KW-0812">Transmembrane</keyword>
<evidence type="ECO:0000256" key="9">
    <source>
        <dbReference type="ARBA" id="ARBA00023136"/>
    </source>
</evidence>
<evidence type="ECO:0000256" key="1">
    <source>
        <dbReference type="ARBA" id="ARBA00004377"/>
    </source>
</evidence>
<evidence type="ECO:0000256" key="5">
    <source>
        <dbReference type="ARBA" id="ARBA00022519"/>
    </source>
</evidence>
<keyword evidence="7 10" id="KW-0653">Protein transport</keyword>
<feature type="domain" description="GspL periplasmic" evidence="13">
    <location>
        <begin position="224"/>
        <end position="373"/>
    </location>
</feature>
<dbReference type="InterPro" id="IPR024230">
    <property type="entry name" value="GspL_cyto_dom"/>
</dbReference>
<dbReference type="Gene3D" id="3.30.1360.100">
    <property type="entry name" value="General secretion pathway protein M, EpsM"/>
    <property type="match status" value="1"/>
</dbReference>
<dbReference type="InterPro" id="IPR007812">
    <property type="entry name" value="T2SS_protein-GspL"/>
</dbReference>
<evidence type="ECO:0000313" key="14">
    <source>
        <dbReference type="EMBL" id="MBB3048074.1"/>
    </source>
</evidence>
<comment type="similarity">
    <text evidence="2 10">Belongs to the GSP L family.</text>
</comment>
<dbReference type="Proteomes" id="UP000537130">
    <property type="component" value="Unassembled WGS sequence"/>
</dbReference>
<comment type="function">
    <text evidence="10">Inner membrane component of the type II secretion system required for the energy-dependent secretion of extracellular factors such as proteases and toxins from the periplasm.</text>
</comment>
<dbReference type="AlphaFoldDB" id="A0A7W4W6Z9"/>
<evidence type="ECO:0000256" key="4">
    <source>
        <dbReference type="ARBA" id="ARBA00022475"/>
    </source>
</evidence>